<name>A0ABT2TPB7_9FIRM</name>
<dbReference type="RefSeq" id="WP_158420299.1">
    <property type="nucleotide sequence ID" value="NZ_JAOQJL010000002.1"/>
</dbReference>
<protein>
    <submittedName>
        <fullName evidence="2">M20 family metallopeptidase</fullName>
    </submittedName>
</protein>
<evidence type="ECO:0000259" key="1">
    <source>
        <dbReference type="Pfam" id="PF07687"/>
    </source>
</evidence>
<dbReference type="SUPFAM" id="SSF55031">
    <property type="entry name" value="Bacterial exopeptidase dimerisation domain"/>
    <property type="match status" value="1"/>
</dbReference>
<accession>A0ABT2TPB7</accession>
<dbReference type="PANTHER" id="PTHR11014">
    <property type="entry name" value="PEPTIDASE M20 FAMILY MEMBER"/>
    <property type="match status" value="1"/>
</dbReference>
<dbReference type="InterPro" id="IPR011650">
    <property type="entry name" value="Peptidase_M20_dimer"/>
</dbReference>
<dbReference type="Gene3D" id="3.40.630.10">
    <property type="entry name" value="Zn peptidases"/>
    <property type="match status" value="1"/>
</dbReference>
<reference evidence="2 3" key="1">
    <citation type="journal article" date="2021" name="ISME Commun">
        <title>Automated analysis of genomic sequences facilitates high-throughput and comprehensive description of bacteria.</title>
        <authorList>
            <person name="Hitch T.C.A."/>
        </authorList>
    </citation>
    <scope>NUCLEOTIDE SEQUENCE [LARGE SCALE GENOMIC DNA]</scope>
    <source>
        <strain evidence="2 3">Sanger_23</strain>
    </source>
</reference>
<comment type="caution">
    <text evidence="2">The sequence shown here is derived from an EMBL/GenBank/DDBJ whole genome shotgun (WGS) entry which is preliminary data.</text>
</comment>
<dbReference type="InterPro" id="IPR017439">
    <property type="entry name" value="Amidohydrolase"/>
</dbReference>
<dbReference type="SUPFAM" id="SSF53187">
    <property type="entry name" value="Zn-dependent exopeptidases"/>
    <property type="match status" value="1"/>
</dbReference>
<evidence type="ECO:0000313" key="3">
    <source>
        <dbReference type="Proteomes" id="UP001652409"/>
    </source>
</evidence>
<dbReference type="Pfam" id="PF01546">
    <property type="entry name" value="Peptidase_M20"/>
    <property type="match status" value="1"/>
</dbReference>
<dbReference type="PIRSF" id="PIRSF005962">
    <property type="entry name" value="Pept_M20D_amidohydro"/>
    <property type="match status" value="1"/>
</dbReference>
<dbReference type="Proteomes" id="UP001652409">
    <property type="component" value="Unassembled WGS sequence"/>
</dbReference>
<dbReference type="Gene3D" id="3.30.70.360">
    <property type="match status" value="1"/>
</dbReference>
<evidence type="ECO:0000313" key="2">
    <source>
        <dbReference type="EMBL" id="MCU6764073.1"/>
    </source>
</evidence>
<organism evidence="2 3">
    <name type="scientific">Blautia ammoniilytica</name>
    <dbReference type="NCBI Taxonomy" id="2981782"/>
    <lineage>
        <taxon>Bacteria</taxon>
        <taxon>Bacillati</taxon>
        <taxon>Bacillota</taxon>
        <taxon>Clostridia</taxon>
        <taxon>Lachnospirales</taxon>
        <taxon>Lachnospiraceae</taxon>
        <taxon>Blautia</taxon>
    </lineage>
</organism>
<dbReference type="PANTHER" id="PTHR11014:SF63">
    <property type="entry name" value="METALLOPEPTIDASE, PUTATIVE (AFU_ORTHOLOGUE AFUA_6G09600)-RELATED"/>
    <property type="match status" value="1"/>
</dbReference>
<gene>
    <name evidence="2" type="ORF">OCV61_01450</name>
</gene>
<keyword evidence="3" id="KW-1185">Reference proteome</keyword>
<dbReference type="NCBIfam" id="TIGR01891">
    <property type="entry name" value="amidohydrolases"/>
    <property type="match status" value="1"/>
</dbReference>
<dbReference type="Pfam" id="PF07687">
    <property type="entry name" value="M20_dimer"/>
    <property type="match status" value="1"/>
</dbReference>
<sequence length="388" mass="43428">MKKTEFSQYEEEVIRLRRHFHQYPELALQEFQTSAFIQKYLEELGYQVRHVPPTGLIAEHPCMKNREKMVVLRAEMDALPVQECTGLAYASRNKGCMHACGHDGILAVALTLAKILSGQKDFPVAVRFLFEPAEEIGEGTVRMLEGGALDKDKGRKADGFLMFHYACDQPLGMAVHKGQASAMIGKMEILIKGKSSHWCQAEKGIDSIYAAGLVVQKVHEISRDYVGKGPHVAGIGTIHGGEYPNIISDQVKLVGNIRACYREDFEQLKKALEQAFHKVEEVTGAQVCLSFPKDPVLPFANDPTLTAIAADTGRTIFGSHFLLEGEDELFLTGDNAYRYYQQTKGLFCVFLAAVPGEEHPFHHPKFQIDERILLPSVQTLYEIIRKYA</sequence>
<proteinExistence type="predicted"/>
<dbReference type="InterPro" id="IPR002933">
    <property type="entry name" value="Peptidase_M20"/>
</dbReference>
<feature type="domain" description="Peptidase M20 dimerisation" evidence="1">
    <location>
        <begin position="176"/>
        <end position="278"/>
    </location>
</feature>
<dbReference type="CDD" id="cd03886">
    <property type="entry name" value="M20_Acy1"/>
    <property type="match status" value="1"/>
</dbReference>
<dbReference type="InterPro" id="IPR036264">
    <property type="entry name" value="Bact_exopeptidase_dim_dom"/>
</dbReference>
<dbReference type="EMBL" id="JAOQJL010000002">
    <property type="protein sequence ID" value="MCU6764073.1"/>
    <property type="molecule type" value="Genomic_DNA"/>
</dbReference>